<accession>A0A0V0T1Q9</accession>
<protein>
    <submittedName>
        <fullName evidence="1">Uncharacterized protein</fullName>
    </submittedName>
</protein>
<dbReference type="Proteomes" id="UP000055048">
    <property type="component" value="Unassembled WGS sequence"/>
</dbReference>
<organism evidence="1 2">
    <name type="scientific">Trichinella murrelli</name>
    <dbReference type="NCBI Taxonomy" id="144512"/>
    <lineage>
        <taxon>Eukaryota</taxon>
        <taxon>Metazoa</taxon>
        <taxon>Ecdysozoa</taxon>
        <taxon>Nematoda</taxon>
        <taxon>Enoplea</taxon>
        <taxon>Dorylaimia</taxon>
        <taxon>Trichinellida</taxon>
        <taxon>Trichinellidae</taxon>
        <taxon>Trichinella</taxon>
    </lineage>
</organism>
<dbReference type="AlphaFoldDB" id="A0A0V0T1Q9"/>
<proteinExistence type="predicted"/>
<comment type="caution">
    <text evidence="1">The sequence shown here is derived from an EMBL/GenBank/DDBJ whole genome shotgun (WGS) entry which is preliminary data.</text>
</comment>
<keyword evidence="2" id="KW-1185">Reference proteome</keyword>
<evidence type="ECO:0000313" key="1">
    <source>
        <dbReference type="EMBL" id="KRX32985.1"/>
    </source>
</evidence>
<gene>
    <name evidence="1" type="ORF">T05_14555</name>
</gene>
<evidence type="ECO:0000313" key="2">
    <source>
        <dbReference type="Proteomes" id="UP000055048"/>
    </source>
</evidence>
<reference evidence="1 2" key="1">
    <citation type="submission" date="2015-01" db="EMBL/GenBank/DDBJ databases">
        <title>Evolution of Trichinella species and genotypes.</title>
        <authorList>
            <person name="Korhonen P.K."/>
            <person name="Edoardo P."/>
            <person name="Giuseppe L.R."/>
            <person name="Gasser R.B."/>
        </authorList>
    </citation>
    <scope>NUCLEOTIDE SEQUENCE [LARGE SCALE GENOMIC DNA]</scope>
    <source>
        <strain evidence="1">ISS417</strain>
    </source>
</reference>
<name>A0A0V0T1Q9_9BILA</name>
<dbReference type="EMBL" id="JYDJ01000969">
    <property type="protein sequence ID" value="KRX32985.1"/>
    <property type="molecule type" value="Genomic_DNA"/>
</dbReference>
<sequence>MINFKRYKCYYDYEHCLEDISQFYSTLLLAWNLLRSPLLPLKLYQPAIFLAISRQIRICETRFCKVLRQINPYVSNKWPLKLACAYLNTQGSCTTGTPLIRIQGG</sequence>